<dbReference type="InterPro" id="IPR036291">
    <property type="entry name" value="NAD(P)-bd_dom_sf"/>
</dbReference>
<dbReference type="Gene3D" id="3.40.50.720">
    <property type="entry name" value="NAD(P)-binding Rossmann-like Domain"/>
    <property type="match status" value="2"/>
</dbReference>
<evidence type="ECO:0000259" key="6">
    <source>
        <dbReference type="SMART" id="SM00997"/>
    </source>
</evidence>
<dbReference type="SUPFAM" id="SSF52283">
    <property type="entry name" value="Formate/glycerate dehydrogenase catalytic domain-like"/>
    <property type="match status" value="1"/>
</dbReference>
<dbReference type="PANTHER" id="PTHR42789">
    <property type="entry name" value="D-ISOMER SPECIFIC 2-HYDROXYACID DEHYDROGENASE FAMILY PROTEIN (AFU_ORTHOLOGUE AFUA_6G10090)"/>
    <property type="match status" value="1"/>
</dbReference>
<name>D6GPR2_FILAD</name>
<dbReference type="InterPro" id="IPR006140">
    <property type="entry name" value="D-isomer_DH_NAD-bd"/>
</dbReference>
<dbReference type="InterPro" id="IPR006139">
    <property type="entry name" value="D-isomer_2_OHA_DH_cat_dom"/>
</dbReference>
<evidence type="ECO:0000256" key="3">
    <source>
        <dbReference type="ARBA" id="ARBA00023002"/>
    </source>
</evidence>
<dbReference type="RefSeq" id="WP_014262688.1">
    <property type="nucleotide sequence ID" value="NC_016630.1"/>
</dbReference>
<keyword evidence="8" id="KW-1185">Reference proteome</keyword>
<keyword evidence="4" id="KW-0520">NAD</keyword>
<proteinExistence type="inferred from homology"/>
<dbReference type="GO" id="GO:0033711">
    <property type="term" value="F:4-phosphoerythronate dehydrogenase activity"/>
    <property type="evidence" value="ECO:0007669"/>
    <property type="project" value="UniProtKB-EC"/>
</dbReference>
<dbReference type="OrthoDB" id="9805416at2"/>
<evidence type="ECO:0000256" key="5">
    <source>
        <dbReference type="RuleBase" id="RU003719"/>
    </source>
</evidence>
<dbReference type="FunFam" id="3.40.50.720:FF:000041">
    <property type="entry name" value="D-3-phosphoglycerate dehydrogenase"/>
    <property type="match status" value="1"/>
</dbReference>
<dbReference type="GO" id="GO:0006564">
    <property type="term" value="P:L-serine biosynthetic process"/>
    <property type="evidence" value="ECO:0007669"/>
    <property type="project" value="UniProtKB-ARBA"/>
</dbReference>
<accession>D6GPR2</accession>
<feature type="domain" description="S-adenosyl-L-homocysteine hydrolase NAD binding" evidence="6">
    <location>
        <begin position="132"/>
        <end position="281"/>
    </location>
</feature>
<organism evidence="7 8">
    <name type="scientific">Filifactor alocis (strain ATCC 35896 / CCUG 47790 / D40 B5)</name>
    <name type="common">Fusobacterium alocis</name>
    <dbReference type="NCBI Taxonomy" id="546269"/>
    <lineage>
        <taxon>Bacteria</taxon>
        <taxon>Bacillati</taxon>
        <taxon>Bacillota</taxon>
        <taxon>Clostridia</taxon>
        <taxon>Peptostreptococcales</taxon>
        <taxon>Filifactoraceae</taxon>
        <taxon>Filifactor</taxon>
    </lineage>
</organism>
<reference evidence="8" key="1">
    <citation type="submission" date="2010-12" db="EMBL/GenBank/DDBJ databases">
        <title>The genome sequence of Filifactor alocis strain ATCC 35896.</title>
        <authorList>
            <consortium name="The Broad Institute Genome Sequencing Platform"/>
            <person name="Ward D."/>
            <person name="Earl A."/>
            <person name="Feldgarden M."/>
            <person name="Young S.K."/>
            <person name="Gargeya S."/>
            <person name="Zeng Q."/>
            <person name="Alvarado L."/>
            <person name="Berlin A."/>
            <person name="Bochicchio J."/>
            <person name="Chapman S.B."/>
            <person name="Chen Z."/>
            <person name="Freedman E."/>
            <person name="Gellesch M."/>
            <person name="Goldberg J."/>
            <person name="Griggs A."/>
            <person name="Gujja S."/>
            <person name="Heilman E."/>
            <person name="Heiman D."/>
            <person name="Howarth C."/>
            <person name="Mehta T."/>
            <person name="Neiman D."/>
            <person name="Pearson M."/>
            <person name="Roberts A."/>
            <person name="Saif S."/>
            <person name="Shea T."/>
            <person name="Shenoy N."/>
            <person name="Sisk P."/>
            <person name="Stolte C."/>
            <person name="Sykes S."/>
            <person name="White J."/>
            <person name="Yandava C."/>
            <person name="Izard J."/>
            <person name="Blanton J.M."/>
            <person name="Baranova O.V."/>
            <person name="Tanner A.C."/>
            <person name="Dewhirst F.E."/>
            <person name="Haas B."/>
            <person name="Nusbaum C."/>
            <person name="Birren B."/>
        </authorList>
    </citation>
    <scope>NUCLEOTIDE SEQUENCE [LARGE SCALE GENOMIC DNA]</scope>
    <source>
        <strain evidence="8">ATCC 35896 / D40 B5</strain>
    </source>
</reference>
<dbReference type="SUPFAM" id="SSF51735">
    <property type="entry name" value="NAD(P)-binding Rossmann-fold domains"/>
    <property type="match status" value="1"/>
</dbReference>
<evidence type="ECO:0000256" key="2">
    <source>
        <dbReference type="ARBA" id="ARBA00022605"/>
    </source>
</evidence>
<evidence type="ECO:0000313" key="7">
    <source>
        <dbReference type="EMBL" id="EFE28765.1"/>
    </source>
</evidence>
<dbReference type="GO" id="GO:0047545">
    <property type="term" value="F:(S)-2-hydroxyglutarate dehydrogenase activity"/>
    <property type="evidence" value="ECO:0007669"/>
    <property type="project" value="UniProtKB-ARBA"/>
</dbReference>
<dbReference type="Pfam" id="PF00389">
    <property type="entry name" value="2-Hacid_dh"/>
    <property type="match status" value="1"/>
</dbReference>
<keyword evidence="3 5" id="KW-0560">Oxidoreductase</keyword>
<dbReference type="KEGG" id="faa:HMPREF0389_00685"/>
<dbReference type="CDD" id="cd05303">
    <property type="entry name" value="PGDH_2"/>
    <property type="match status" value="1"/>
</dbReference>
<dbReference type="InterPro" id="IPR050857">
    <property type="entry name" value="D-2-hydroxyacid_DH"/>
</dbReference>
<sequence length="303" mass="33312">MKLLNVLANDGIDKEVFEILKNQQINIDTTHYEKEELLHKINDFDILVVRSATKVDKELIDAMAKGKTKLIIRAGVGLDNIDTAYAAEKNIAVKNTPNSSANAVAELVLGQMFNLARFLNLANITMKQGEWNKKAYTGMELEGKTLGIVGFGRIGQTLAKKALALGMNVIYFDLYPANLENCTSLSLKEVLKNADFISLHTTATEKPVINQETLNYLKPSAFLINASRGNVIDEKALLKALNEQRIAGAALDVFVNEPTPNEELCLHPLCSVTPHIGAATAEAQNRIGKEVLQHILDYLKGNK</sequence>
<dbReference type="InterPro" id="IPR029752">
    <property type="entry name" value="D-isomer_DH_CS1"/>
</dbReference>
<gene>
    <name evidence="7" type="primary">pdxB</name>
    <name evidence="7" type="ordered locus">HMPREF0389_00685</name>
</gene>
<keyword evidence="2" id="KW-0028">Amino-acid biosynthesis</keyword>
<evidence type="ECO:0000256" key="1">
    <source>
        <dbReference type="ARBA" id="ARBA00005854"/>
    </source>
</evidence>
<dbReference type="Pfam" id="PF02826">
    <property type="entry name" value="2-Hacid_dh_C"/>
    <property type="match status" value="1"/>
</dbReference>
<dbReference type="eggNOG" id="COG0111">
    <property type="taxonomic scope" value="Bacteria"/>
</dbReference>
<dbReference type="PANTHER" id="PTHR42789:SF1">
    <property type="entry name" value="D-ISOMER SPECIFIC 2-HYDROXYACID DEHYDROGENASE FAMILY PROTEIN (AFU_ORTHOLOGUE AFUA_6G10090)"/>
    <property type="match status" value="1"/>
</dbReference>
<dbReference type="PATRIC" id="fig|546269.5.peg.1168"/>
<comment type="similarity">
    <text evidence="1 5">Belongs to the D-isomer specific 2-hydroxyacid dehydrogenase family.</text>
</comment>
<evidence type="ECO:0000256" key="4">
    <source>
        <dbReference type="ARBA" id="ARBA00023027"/>
    </source>
</evidence>
<dbReference type="STRING" id="546269.HMPREF0389_00685"/>
<evidence type="ECO:0000313" key="8">
    <source>
        <dbReference type="Proteomes" id="UP000007468"/>
    </source>
</evidence>
<dbReference type="PROSITE" id="PS00065">
    <property type="entry name" value="D_2_HYDROXYACID_DH_1"/>
    <property type="match status" value="1"/>
</dbReference>
<dbReference type="SMART" id="SM00997">
    <property type="entry name" value="AdoHcyase_NAD"/>
    <property type="match status" value="1"/>
</dbReference>
<dbReference type="PROSITE" id="PS00671">
    <property type="entry name" value="D_2_HYDROXYACID_DH_3"/>
    <property type="match status" value="1"/>
</dbReference>
<dbReference type="AlphaFoldDB" id="D6GPR2"/>
<protein>
    <submittedName>
        <fullName evidence="7">4-phosphoerythronate dehydrogenase</fullName>
        <ecNumber evidence="7">1.1.1.290</ecNumber>
    </submittedName>
</protein>
<dbReference type="EMBL" id="CP002390">
    <property type="protein sequence ID" value="EFE28765.1"/>
    <property type="molecule type" value="Genomic_DNA"/>
</dbReference>
<dbReference type="Proteomes" id="UP000007468">
    <property type="component" value="Chromosome"/>
</dbReference>
<dbReference type="GO" id="GO:0051287">
    <property type="term" value="F:NAD binding"/>
    <property type="evidence" value="ECO:0007669"/>
    <property type="project" value="InterPro"/>
</dbReference>
<dbReference type="GO" id="GO:0004617">
    <property type="term" value="F:phosphoglycerate dehydrogenase activity"/>
    <property type="evidence" value="ECO:0007669"/>
    <property type="project" value="UniProtKB-ARBA"/>
</dbReference>
<dbReference type="InterPro" id="IPR029753">
    <property type="entry name" value="D-isomer_DH_CS"/>
</dbReference>
<dbReference type="EC" id="1.1.1.290" evidence="7"/>
<dbReference type="InterPro" id="IPR015878">
    <property type="entry name" value="Ado_hCys_hydrolase_NAD-bd"/>
</dbReference>